<keyword evidence="3" id="KW-1185">Reference proteome</keyword>
<dbReference type="InterPro" id="IPR058059">
    <property type="entry name" value="PA3496-like"/>
</dbReference>
<dbReference type="EMBL" id="FNNZ01000011">
    <property type="protein sequence ID" value="SDW94150.1"/>
    <property type="molecule type" value="Genomic_DNA"/>
</dbReference>
<sequence length="59" mass="6803">MMDNESSYGEEANERVPSMTGPDSRAPAANLAVRRRIEHMREIKRLRELLDDPEFDELG</sequence>
<feature type="region of interest" description="Disordered" evidence="1">
    <location>
        <begin position="1"/>
        <end position="30"/>
    </location>
</feature>
<organism evidence="2 3">
    <name type="scientific">Thiocapsa roseopersicina</name>
    <dbReference type="NCBI Taxonomy" id="1058"/>
    <lineage>
        <taxon>Bacteria</taxon>
        <taxon>Pseudomonadati</taxon>
        <taxon>Pseudomonadota</taxon>
        <taxon>Gammaproteobacteria</taxon>
        <taxon>Chromatiales</taxon>
        <taxon>Chromatiaceae</taxon>
        <taxon>Thiocapsa</taxon>
    </lineage>
</organism>
<protein>
    <submittedName>
        <fullName evidence="2">Uncharacterized protein</fullName>
    </submittedName>
</protein>
<dbReference type="RefSeq" id="WP_007192069.1">
    <property type="nucleotide sequence ID" value="NZ_FNNZ01000011.1"/>
</dbReference>
<evidence type="ECO:0000256" key="1">
    <source>
        <dbReference type="SAM" id="MobiDB-lite"/>
    </source>
</evidence>
<dbReference type="Proteomes" id="UP000198816">
    <property type="component" value="Unassembled WGS sequence"/>
</dbReference>
<dbReference type="OrthoDB" id="5772512at2"/>
<gene>
    <name evidence="2" type="ORF">SAMN05421783_11140</name>
</gene>
<proteinExistence type="predicted"/>
<reference evidence="3" key="1">
    <citation type="submission" date="2016-10" db="EMBL/GenBank/DDBJ databases">
        <authorList>
            <person name="Varghese N."/>
            <person name="Submissions S."/>
        </authorList>
    </citation>
    <scope>NUCLEOTIDE SEQUENCE [LARGE SCALE GENOMIC DNA]</scope>
    <source>
        <strain evidence="3">DSM 217</strain>
    </source>
</reference>
<dbReference type="AlphaFoldDB" id="A0A1H2XMY2"/>
<evidence type="ECO:0000313" key="3">
    <source>
        <dbReference type="Proteomes" id="UP000198816"/>
    </source>
</evidence>
<name>A0A1H2XMY2_THIRO</name>
<accession>A0A1H2XMY2</accession>
<evidence type="ECO:0000313" key="2">
    <source>
        <dbReference type="EMBL" id="SDW94150.1"/>
    </source>
</evidence>
<dbReference type="NCBIfam" id="NF046101">
    <property type="entry name" value="PA3496_fam"/>
    <property type="match status" value="1"/>
</dbReference>